<keyword evidence="5" id="KW-0238">DNA-binding</keyword>
<comment type="subcellular location">
    <subcellularLocation>
        <location evidence="1">Nucleus</location>
    </subcellularLocation>
</comment>
<dbReference type="Proteomes" id="UP001152836">
    <property type="component" value="Unassembled WGS sequence"/>
</dbReference>
<protein>
    <submittedName>
        <fullName evidence="9">Zgpat protein</fullName>
    </submittedName>
</protein>
<evidence type="ECO:0000256" key="3">
    <source>
        <dbReference type="ARBA" id="ARBA00022771"/>
    </source>
</evidence>
<evidence type="ECO:0000256" key="7">
    <source>
        <dbReference type="SAM" id="MobiDB-lite"/>
    </source>
</evidence>
<reference evidence="9" key="1">
    <citation type="submission" date="2022-06" db="EMBL/GenBank/DDBJ databases">
        <authorList>
            <person name="Andreotti S."/>
            <person name="Wyler E."/>
        </authorList>
    </citation>
    <scope>NUCLEOTIDE SEQUENCE</scope>
</reference>
<proteinExistence type="predicted"/>
<feature type="compositionally biased region" description="Basic and acidic residues" evidence="7">
    <location>
        <begin position="449"/>
        <end position="465"/>
    </location>
</feature>
<keyword evidence="2" id="KW-0479">Metal-binding</keyword>
<dbReference type="AlphaFoldDB" id="A0AAU9YN96"/>
<evidence type="ECO:0000256" key="6">
    <source>
        <dbReference type="ARBA" id="ARBA00023242"/>
    </source>
</evidence>
<keyword evidence="10" id="KW-1185">Reference proteome</keyword>
<evidence type="ECO:0000313" key="10">
    <source>
        <dbReference type="Proteomes" id="UP001152836"/>
    </source>
</evidence>
<evidence type="ECO:0000256" key="2">
    <source>
        <dbReference type="ARBA" id="ARBA00022723"/>
    </source>
</evidence>
<organism evidence="9 10">
    <name type="scientific">Phodopus roborovskii</name>
    <name type="common">Roborovski's desert hamster</name>
    <name type="synonym">Cricetulus roborovskii</name>
    <dbReference type="NCBI Taxonomy" id="109678"/>
    <lineage>
        <taxon>Eukaryota</taxon>
        <taxon>Metazoa</taxon>
        <taxon>Chordata</taxon>
        <taxon>Craniata</taxon>
        <taxon>Vertebrata</taxon>
        <taxon>Euteleostomi</taxon>
        <taxon>Mammalia</taxon>
        <taxon>Eutheria</taxon>
        <taxon>Euarchontoglires</taxon>
        <taxon>Glires</taxon>
        <taxon>Rodentia</taxon>
        <taxon>Myomorpha</taxon>
        <taxon>Muroidea</taxon>
        <taxon>Cricetidae</taxon>
        <taxon>Cricetinae</taxon>
        <taxon>Phodopus</taxon>
    </lineage>
</organism>
<keyword evidence="6" id="KW-0539">Nucleus</keyword>
<accession>A0AAU9YN96</accession>
<dbReference type="GO" id="GO:0000978">
    <property type="term" value="F:RNA polymerase II cis-regulatory region sequence-specific DNA binding"/>
    <property type="evidence" value="ECO:0007669"/>
    <property type="project" value="TreeGrafter"/>
</dbReference>
<feature type="region of interest" description="Disordered" evidence="7">
    <location>
        <begin position="317"/>
        <end position="377"/>
    </location>
</feature>
<dbReference type="GO" id="GO:0008270">
    <property type="term" value="F:zinc ion binding"/>
    <property type="evidence" value="ECO:0007669"/>
    <property type="project" value="UniProtKB-KW"/>
</dbReference>
<dbReference type="Pfam" id="PF01585">
    <property type="entry name" value="G-patch"/>
    <property type="match status" value="1"/>
</dbReference>
<dbReference type="GO" id="GO:0005634">
    <property type="term" value="C:nucleus"/>
    <property type="evidence" value="ECO:0007669"/>
    <property type="project" value="UniProtKB-SubCell"/>
</dbReference>
<name>A0AAU9YN96_PHORO</name>
<evidence type="ECO:0000256" key="4">
    <source>
        <dbReference type="ARBA" id="ARBA00022833"/>
    </source>
</evidence>
<keyword evidence="3" id="KW-0863">Zinc-finger</keyword>
<dbReference type="EMBL" id="CALSGD010000043">
    <property type="protein sequence ID" value="CAH6776625.1"/>
    <property type="molecule type" value="Genomic_DNA"/>
</dbReference>
<comment type="caution">
    <text evidence="9">The sequence shown here is derived from an EMBL/GenBank/DDBJ whole genome shotgun (WGS) entry which is preliminary data.</text>
</comment>
<evidence type="ECO:0000259" key="8">
    <source>
        <dbReference type="PROSITE" id="PS50174"/>
    </source>
</evidence>
<evidence type="ECO:0000313" key="9">
    <source>
        <dbReference type="EMBL" id="CAH6776625.1"/>
    </source>
</evidence>
<dbReference type="InterPro" id="IPR000467">
    <property type="entry name" value="G_patch_dom"/>
</dbReference>
<sequence length="465" mass="50920">MDEDNLETALQTYRAQLGQVELALGAGLDASELADLRQLQGDLKELIELTEASLLSVRKSKLLATVDQEHQAEEDAEYLAFQKAVAEEGEAPVAPGDDSETVSGSEVRPGPTSPAQEEAVEDPDQEELSGAKVNAPYHSAWGTLEYHNAMVVGTEEAEDGSACVRVLYLYPTHKSLKPCPFFLEGKCRFKENYVDNGYYTVKFDSLLLKEAVVEGDSILPPLRTEATESSDSDSGDAADSSYARVVEPNAENTGTCSSAFAGWEVHTRGIGSKLLLKMGYEFGKGLGRHAEGRVEPIHAVVLPRGKSLDQCTEILQKKAKGGQAGTNRPPRCRRSGGRPEGRPPPRNVFDFLNEKLQSQASGTPDAGVDTPGKRNKDMYHASKSAKQALSLQLFQTEEKIERTQRDIRGIQEALTRNAGRHSMATAHLQEKLEGAQRKLGQLRAQEAGLQREQRKADTHRKMTEF</sequence>
<dbReference type="SMART" id="SM00443">
    <property type="entry name" value="G_patch"/>
    <property type="match status" value="1"/>
</dbReference>
<dbReference type="PROSITE" id="PS50174">
    <property type="entry name" value="G_PATCH"/>
    <property type="match status" value="1"/>
</dbReference>
<feature type="compositionally biased region" description="Acidic residues" evidence="7">
    <location>
        <begin position="118"/>
        <end position="127"/>
    </location>
</feature>
<feature type="domain" description="G-patch" evidence="8">
    <location>
        <begin position="267"/>
        <end position="313"/>
    </location>
</feature>
<dbReference type="PANTHER" id="PTHR46297">
    <property type="entry name" value="ZINC FINGER CCCH-TYPE WITH G PATCH DOMAIN-CONTAINING PROTEIN"/>
    <property type="match status" value="1"/>
</dbReference>
<dbReference type="GO" id="GO:0001227">
    <property type="term" value="F:DNA-binding transcription repressor activity, RNA polymerase II-specific"/>
    <property type="evidence" value="ECO:0007669"/>
    <property type="project" value="TreeGrafter"/>
</dbReference>
<keyword evidence="4" id="KW-0862">Zinc</keyword>
<gene>
    <name evidence="9" type="primary">Zgpat</name>
    <name evidence="9" type="ORF">PHOROB_LOCUS672</name>
</gene>
<dbReference type="Gene3D" id="2.30.30.1190">
    <property type="match status" value="1"/>
</dbReference>
<evidence type="ECO:0000256" key="5">
    <source>
        <dbReference type="ARBA" id="ARBA00023125"/>
    </source>
</evidence>
<feature type="region of interest" description="Disordered" evidence="7">
    <location>
        <begin position="444"/>
        <end position="465"/>
    </location>
</feature>
<evidence type="ECO:0000256" key="1">
    <source>
        <dbReference type="ARBA" id="ARBA00004123"/>
    </source>
</evidence>
<dbReference type="PANTHER" id="PTHR46297:SF1">
    <property type="entry name" value="ZINC FINGER CCCH-TYPE WITH G PATCH DOMAIN-CONTAINING PROTEIN"/>
    <property type="match status" value="1"/>
</dbReference>
<feature type="region of interest" description="Disordered" evidence="7">
    <location>
        <begin position="89"/>
        <end position="128"/>
    </location>
</feature>